<dbReference type="AlphaFoldDB" id="A0A5C2SI89"/>
<dbReference type="CDD" id="cd00024">
    <property type="entry name" value="CD_CSD"/>
    <property type="match status" value="1"/>
</dbReference>
<feature type="non-terminal residue" evidence="1">
    <location>
        <position position="114"/>
    </location>
</feature>
<dbReference type="InterPro" id="IPR016197">
    <property type="entry name" value="Chromo-like_dom_sf"/>
</dbReference>
<feature type="non-terminal residue" evidence="1">
    <location>
        <position position="1"/>
    </location>
</feature>
<evidence type="ECO:0008006" key="3">
    <source>
        <dbReference type="Google" id="ProtNLM"/>
    </source>
</evidence>
<dbReference type="EMBL" id="ML122256">
    <property type="protein sequence ID" value="RPD63545.1"/>
    <property type="molecule type" value="Genomic_DNA"/>
</dbReference>
<protein>
    <recommendedName>
        <fullName evidence="3">Chromo domain-containing protein</fullName>
    </recommendedName>
</protein>
<evidence type="ECO:0000313" key="2">
    <source>
        <dbReference type="Proteomes" id="UP000313359"/>
    </source>
</evidence>
<dbReference type="Gene3D" id="2.40.50.40">
    <property type="match status" value="1"/>
</dbReference>
<dbReference type="STRING" id="1328759.A0A5C2SI89"/>
<name>A0A5C2SI89_9APHY</name>
<keyword evidence="2" id="KW-1185">Reference proteome</keyword>
<reference evidence="1" key="1">
    <citation type="journal article" date="2018" name="Genome Biol. Evol.">
        <title>Genomics and development of Lentinus tigrinus, a white-rot wood-decaying mushroom with dimorphic fruiting bodies.</title>
        <authorList>
            <person name="Wu B."/>
            <person name="Xu Z."/>
            <person name="Knudson A."/>
            <person name="Carlson A."/>
            <person name="Chen N."/>
            <person name="Kovaka S."/>
            <person name="LaButti K."/>
            <person name="Lipzen A."/>
            <person name="Pennachio C."/>
            <person name="Riley R."/>
            <person name="Schakwitz W."/>
            <person name="Umezawa K."/>
            <person name="Ohm R.A."/>
            <person name="Grigoriev I.V."/>
            <person name="Nagy L.G."/>
            <person name="Gibbons J."/>
            <person name="Hibbett D."/>
        </authorList>
    </citation>
    <scope>NUCLEOTIDE SEQUENCE [LARGE SCALE GENOMIC DNA]</scope>
    <source>
        <strain evidence="1">ALCF2SS1-6</strain>
    </source>
</reference>
<gene>
    <name evidence="1" type="ORF">L227DRAFT_483793</name>
</gene>
<accession>A0A5C2SI89</accession>
<organism evidence="1 2">
    <name type="scientific">Lentinus tigrinus ALCF2SS1-6</name>
    <dbReference type="NCBI Taxonomy" id="1328759"/>
    <lineage>
        <taxon>Eukaryota</taxon>
        <taxon>Fungi</taxon>
        <taxon>Dikarya</taxon>
        <taxon>Basidiomycota</taxon>
        <taxon>Agaricomycotina</taxon>
        <taxon>Agaricomycetes</taxon>
        <taxon>Polyporales</taxon>
        <taxon>Polyporaceae</taxon>
        <taxon>Lentinus</taxon>
    </lineage>
</organism>
<dbReference type="OrthoDB" id="3158924at2759"/>
<evidence type="ECO:0000313" key="1">
    <source>
        <dbReference type="EMBL" id="RPD63545.1"/>
    </source>
</evidence>
<proteinExistence type="predicted"/>
<sequence length="114" mass="13489">ASTYTLELPPELKTRGIHPTFHVERLRRHEPNDDTLFPGREVGVFYDFGQDPGKEFLVDEIVAHEWRGNSVRFLVQWEDGDTTWEVWNTVRELEAIDRYFELQGVSEWKDLPKT</sequence>
<dbReference type="Proteomes" id="UP000313359">
    <property type="component" value="Unassembled WGS sequence"/>
</dbReference>
<dbReference type="SUPFAM" id="SSF54160">
    <property type="entry name" value="Chromo domain-like"/>
    <property type="match status" value="1"/>
</dbReference>